<reference evidence="1 2" key="1">
    <citation type="submission" date="2020-06" db="EMBL/GenBank/DDBJ databases">
        <title>Rhizobium sp.nov. isolated from the tomato plant.</title>
        <authorList>
            <person name="Thin K.K."/>
            <person name="Zhang X."/>
            <person name="He S."/>
        </authorList>
    </citation>
    <scope>NUCLEOTIDE SEQUENCE [LARGE SCALE GENOMIC DNA]</scope>
    <source>
        <strain evidence="1 2">DBTS2</strain>
    </source>
</reference>
<dbReference type="EMBL" id="JABXYK010000018">
    <property type="protein sequence ID" value="NVP57911.1"/>
    <property type="molecule type" value="Genomic_DNA"/>
</dbReference>
<protein>
    <submittedName>
        <fullName evidence="1">DNA repair ATPase</fullName>
    </submittedName>
</protein>
<dbReference type="InterPro" id="IPR059206">
    <property type="entry name" value="Sll1717-like"/>
</dbReference>
<evidence type="ECO:0000313" key="1">
    <source>
        <dbReference type="EMBL" id="NVP57911.1"/>
    </source>
</evidence>
<comment type="caution">
    <text evidence="1">The sequence shown here is derived from an EMBL/GenBank/DDBJ whole genome shotgun (WGS) entry which is preliminary data.</text>
</comment>
<organism evidence="1 2">
    <name type="scientific">Mycoplana rhizolycopersici</name>
    <dbReference type="NCBI Taxonomy" id="2746702"/>
    <lineage>
        <taxon>Bacteria</taxon>
        <taxon>Pseudomonadati</taxon>
        <taxon>Pseudomonadota</taxon>
        <taxon>Alphaproteobacteria</taxon>
        <taxon>Hyphomicrobiales</taxon>
        <taxon>Rhizobiaceae</taxon>
        <taxon>Mycoplana</taxon>
    </lineage>
</organism>
<sequence>MAKYLRKSSNPIILRPDANIGNSSAEADDEFLFDCFFDHPSLAVLRDLSSAKLFASGRTGIGKTALLRMIARKSEHVSHVDLTDLALNYVANSDIIQFLNAIDLDLDLFYQTLWKHVLCIEFIRLRFNVDDSDASRFAFSRLFEIFSGDARKKAALDYLREWESRFWITMDENIKEITQKVESTIDAELSAEVEKFKGRAGYARTLSAEKKSALTHRAKKIVNSELLTDLSKVLDLLSEYDGKDRYSSNYYILIDKLDEKWVDDRIRYQLIRALIECLRSFRKVRNLKVIVALRSDVLERVVQESSHAGFQREKYDDYFLRIRWTKDQLWQLVEKRINFLFRRKYSSENIFFYDVFEKKVGGKDSFDYMIERTLLRPRDIISYINICLSLAQGQDHVSQKIIRQAESEYSRIRLQALTQEWESSYPSIKIAFNLISGRGGRFKPGDISGREFIEEFILEVDDKIQSDTDPIAKHVRDYLRRESPEKLLTTARLLFSTLYRIGAGGLKLAPNEPYLYAYKDVSVVLPEAITGEAKFIVHPMLHRALNISEHA</sequence>
<evidence type="ECO:0000313" key="2">
    <source>
        <dbReference type="Proteomes" id="UP000659172"/>
    </source>
</evidence>
<dbReference type="InterPro" id="IPR027417">
    <property type="entry name" value="P-loop_NTPase"/>
</dbReference>
<gene>
    <name evidence="1" type="ORF">HV823_21950</name>
</gene>
<keyword evidence="2" id="KW-1185">Reference proteome</keyword>
<name>A0ABX2QKK8_9HYPH</name>
<dbReference type="NCBIfam" id="NF047389">
    <property type="entry name" value="ATPase_Sll1717"/>
    <property type="match status" value="1"/>
</dbReference>
<dbReference type="RefSeq" id="WP_176951835.1">
    <property type="nucleotide sequence ID" value="NZ_JABXYK010000018.1"/>
</dbReference>
<proteinExistence type="predicted"/>
<dbReference type="SUPFAM" id="SSF52540">
    <property type="entry name" value="P-loop containing nucleoside triphosphate hydrolases"/>
    <property type="match status" value="1"/>
</dbReference>
<dbReference type="Proteomes" id="UP000659172">
    <property type="component" value="Unassembled WGS sequence"/>
</dbReference>
<accession>A0ABX2QKK8</accession>